<keyword evidence="3" id="KW-0328">Glycosyltransferase</keyword>
<dbReference type="PANTHER" id="PTHR32282">
    <property type="entry name" value="BINDING PROTEIN TRANSPEPTIDASE, PUTATIVE-RELATED"/>
    <property type="match status" value="1"/>
</dbReference>
<feature type="region of interest" description="Disordered" evidence="9">
    <location>
        <begin position="782"/>
        <end position="842"/>
    </location>
</feature>
<feature type="domain" description="PASTA" evidence="10">
    <location>
        <begin position="719"/>
        <end position="782"/>
    </location>
</feature>
<dbReference type="EMBL" id="JBHSKF010000018">
    <property type="protein sequence ID" value="MFC5290781.1"/>
    <property type="molecule type" value="Genomic_DNA"/>
</dbReference>
<keyword evidence="12" id="KW-1185">Reference proteome</keyword>
<reference evidence="12" key="1">
    <citation type="journal article" date="2019" name="Int. J. Syst. Evol. Microbiol.">
        <title>The Global Catalogue of Microorganisms (GCM) 10K type strain sequencing project: providing services to taxonomists for standard genome sequencing and annotation.</title>
        <authorList>
            <consortium name="The Broad Institute Genomics Platform"/>
            <consortium name="The Broad Institute Genome Sequencing Center for Infectious Disease"/>
            <person name="Wu L."/>
            <person name="Ma J."/>
        </authorList>
    </citation>
    <scope>NUCLEOTIDE SEQUENCE [LARGE SCALE GENOMIC DNA]</scope>
    <source>
        <strain evidence="12">CCUG 59778</strain>
    </source>
</reference>
<dbReference type="SMART" id="SM00740">
    <property type="entry name" value="PASTA"/>
    <property type="match status" value="1"/>
</dbReference>
<dbReference type="RefSeq" id="WP_378250676.1">
    <property type="nucleotide sequence ID" value="NZ_JBHSKF010000018.1"/>
</dbReference>
<dbReference type="Pfam" id="PF03793">
    <property type="entry name" value="PASTA"/>
    <property type="match status" value="1"/>
</dbReference>
<dbReference type="Pfam" id="PF00912">
    <property type="entry name" value="Transgly"/>
    <property type="match status" value="1"/>
</dbReference>
<evidence type="ECO:0000256" key="5">
    <source>
        <dbReference type="ARBA" id="ARBA00022801"/>
    </source>
</evidence>
<keyword evidence="6" id="KW-0511">Multifunctional enzyme</keyword>
<dbReference type="SUPFAM" id="SSF56601">
    <property type="entry name" value="beta-lactamase/transpeptidase-like"/>
    <property type="match status" value="1"/>
</dbReference>
<feature type="compositionally biased region" description="Polar residues" evidence="9">
    <location>
        <begin position="519"/>
        <end position="533"/>
    </location>
</feature>
<dbReference type="Pfam" id="PF00905">
    <property type="entry name" value="Transpeptidase"/>
    <property type="match status" value="1"/>
</dbReference>
<dbReference type="PANTHER" id="PTHR32282:SF33">
    <property type="entry name" value="PEPTIDOGLYCAN GLYCOSYLTRANSFERASE"/>
    <property type="match status" value="1"/>
</dbReference>
<keyword evidence="2" id="KW-0645">Protease</keyword>
<evidence type="ECO:0000256" key="4">
    <source>
        <dbReference type="ARBA" id="ARBA00022679"/>
    </source>
</evidence>
<dbReference type="Gene3D" id="1.10.3810.10">
    <property type="entry name" value="Biosynthetic peptidoglycan transglycosylase-like"/>
    <property type="match status" value="1"/>
</dbReference>
<evidence type="ECO:0000313" key="12">
    <source>
        <dbReference type="Proteomes" id="UP001596157"/>
    </source>
</evidence>
<accession>A0ABW0EXX6</accession>
<gene>
    <name evidence="11" type="ORF">ACFPM7_27345</name>
</gene>
<dbReference type="InterPro" id="IPR005543">
    <property type="entry name" value="PASTA_dom"/>
</dbReference>
<dbReference type="InterPro" id="IPR050396">
    <property type="entry name" value="Glycosyltr_51/Transpeptidase"/>
</dbReference>
<organism evidence="11 12">
    <name type="scientific">Actinokineospora guangxiensis</name>
    <dbReference type="NCBI Taxonomy" id="1490288"/>
    <lineage>
        <taxon>Bacteria</taxon>
        <taxon>Bacillati</taxon>
        <taxon>Actinomycetota</taxon>
        <taxon>Actinomycetes</taxon>
        <taxon>Pseudonocardiales</taxon>
        <taxon>Pseudonocardiaceae</taxon>
        <taxon>Actinokineospora</taxon>
    </lineage>
</organism>
<evidence type="ECO:0000256" key="1">
    <source>
        <dbReference type="ARBA" id="ARBA00022645"/>
    </source>
</evidence>
<keyword evidence="5" id="KW-0378">Hydrolase</keyword>
<comment type="caution">
    <text evidence="11">The sequence shown here is derived from an EMBL/GenBank/DDBJ whole genome shotgun (WGS) entry which is preliminary data.</text>
</comment>
<evidence type="ECO:0000256" key="2">
    <source>
        <dbReference type="ARBA" id="ARBA00022670"/>
    </source>
</evidence>
<feature type="region of interest" description="Disordered" evidence="9">
    <location>
        <begin position="500"/>
        <end position="535"/>
    </location>
</feature>
<dbReference type="InterPro" id="IPR012338">
    <property type="entry name" value="Beta-lactam/transpept-like"/>
</dbReference>
<keyword evidence="4" id="KW-0808">Transferase</keyword>
<keyword evidence="1" id="KW-0121">Carboxypeptidase</keyword>
<protein>
    <submittedName>
        <fullName evidence="11">Transglycosylase domain-containing protein</fullName>
    </submittedName>
</protein>
<evidence type="ECO:0000256" key="3">
    <source>
        <dbReference type="ARBA" id="ARBA00022676"/>
    </source>
</evidence>
<dbReference type="InterPro" id="IPR001264">
    <property type="entry name" value="Glyco_trans_51"/>
</dbReference>
<dbReference type="InterPro" id="IPR036950">
    <property type="entry name" value="PBP_transglycosylase"/>
</dbReference>
<dbReference type="InterPro" id="IPR001460">
    <property type="entry name" value="PCN-bd_Tpept"/>
</dbReference>
<dbReference type="InterPro" id="IPR023346">
    <property type="entry name" value="Lysozyme-like_dom_sf"/>
</dbReference>
<name>A0ABW0EXX6_9PSEU</name>
<dbReference type="CDD" id="cd06577">
    <property type="entry name" value="PASTA_pknB"/>
    <property type="match status" value="1"/>
</dbReference>
<evidence type="ECO:0000259" key="10">
    <source>
        <dbReference type="PROSITE" id="PS51178"/>
    </source>
</evidence>
<evidence type="ECO:0000256" key="8">
    <source>
        <dbReference type="ARBA" id="ARBA00049902"/>
    </source>
</evidence>
<comment type="catalytic activity">
    <reaction evidence="7">
        <text>Preferential cleavage: (Ac)2-L-Lys-D-Ala-|-D-Ala. Also transpeptidation of peptidyl-alanyl moieties that are N-acyl substituents of D-alanine.</text>
        <dbReference type="EC" id="3.4.16.4"/>
    </reaction>
</comment>
<dbReference type="Gene3D" id="3.30.10.20">
    <property type="match status" value="1"/>
</dbReference>
<dbReference type="PROSITE" id="PS51178">
    <property type="entry name" value="PASTA"/>
    <property type="match status" value="1"/>
</dbReference>
<evidence type="ECO:0000256" key="6">
    <source>
        <dbReference type="ARBA" id="ARBA00023268"/>
    </source>
</evidence>
<dbReference type="Proteomes" id="UP001596157">
    <property type="component" value="Unassembled WGS sequence"/>
</dbReference>
<feature type="compositionally biased region" description="Pro residues" evidence="9">
    <location>
        <begin position="785"/>
        <end position="799"/>
    </location>
</feature>
<comment type="catalytic activity">
    <reaction evidence="8">
        <text>[GlcNAc-(1-&gt;4)-Mur2Ac(oyl-L-Ala-gamma-D-Glu-L-Lys-D-Ala-D-Ala)](n)-di-trans,octa-cis-undecaprenyl diphosphate + beta-D-GlcNAc-(1-&gt;4)-Mur2Ac(oyl-L-Ala-gamma-D-Glu-L-Lys-D-Ala-D-Ala)-di-trans,octa-cis-undecaprenyl diphosphate = [GlcNAc-(1-&gt;4)-Mur2Ac(oyl-L-Ala-gamma-D-Glu-L-Lys-D-Ala-D-Ala)](n+1)-di-trans,octa-cis-undecaprenyl diphosphate + di-trans,octa-cis-undecaprenyl diphosphate + H(+)</text>
        <dbReference type="Rhea" id="RHEA:23708"/>
        <dbReference type="Rhea" id="RHEA-COMP:9602"/>
        <dbReference type="Rhea" id="RHEA-COMP:9603"/>
        <dbReference type="ChEBI" id="CHEBI:15378"/>
        <dbReference type="ChEBI" id="CHEBI:58405"/>
        <dbReference type="ChEBI" id="CHEBI:60033"/>
        <dbReference type="ChEBI" id="CHEBI:78435"/>
        <dbReference type="EC" id="2.4.99.28"/>
    </reaction>
</comment>
<dbReference type="SUPFAM" id="SSF53955">
    <property type="entry name" value="Lysozyme-like"/>
    <property type="match status" value="1"/>
</dbReference>
<proteinExistence type="predicted"/>
<evidence type="ECO:0000256" key="9">
    <source>
        <dbReference type="SAM" id="MobiDB-lite"/>
    </source>
</evidence>
<dbReference type="Gene3D" id="3.40.710.10">
    <property type="entry name" value="DD-peptidase/beta-lactamase superfamily"/>
    <property type="match status" value="1"/>
</dbReference>
<feature type="compositionally biased region" description="Gly residues" evidence="9">
    <location>
        <begin position="800"/>
        <end position="827"/>
    </location>
</feature>
<sequence length="842" mass="89120">MRVGDSLLKLIGLCLLAGVLVAGMLFPLVGALGVMSNRASDTIDSVSADLVATDPPLVTRITDAQGKQIATIYDQYRLPVAAEQISPTMTAALVAIEDRRFYEHHGVDWKGTIRAAISNQTGGDVQGASTLTQQYVKNYLINVVNRGNKNEQNKAQEQTIARKLREARIAIQLEQKMSKEEILTGYLNVVEFAYEVYGIGAAASAYFGTTPAKLTVAQSALLAGAVNNPVLYNPWRNPAGTLARRNLVLDKMAETQKLSPEAAEEAKKAPLGILPEVKKPPANCVGAGPEIGFFCQYVWVYLQEIGFTPDQITTGGYTIKTTLDRRATQLAKDAAEAQVPKSTPGVANTMAIVRPGKKRHEVVALVSNRDYGLNGDKGQTTIPYPYGIENKFGAGSVYKIFTAAGYLEKGGGINNRIKTPTTYVSNKFTGGSENTCPRTPNPNDGNTRWYCLSNATKNYPGEMTLQDALATSPNTGFVILEERVGMDTVVDMAQRLGMRKTLASNTSGRAPDPKAKGEASQSQAQFYKPSESSPFGKASFTLSPSPVSTLELANVGATIMSGGVWCPPTPLVEVKDRNGKKLNYNEQPCEQAVDPKLANTLAHGLSKDAHGSGTAAGAASRYGWNRNSIGKTGTTQAFKSAAFLGGTAQLTAAVVVSNDSPRPQGICDYGPGQVRLCGGGGEIYGGRSPARTFFQAMGKILEGKPNVPLPPADERYLEGGDDVRVPNVIGMSREQATDRLKQAGYEVNAVDRNDSRARGTIVSQSPRGAALKGETVTIYVSTGYVPPPRTTEPSKPPGGPGDGDPGDGNPGGPGNGGPGNGGPGNGRPGDDDPPITIDPVDP</sequence>
<evidence type="ECO:0000256" key="7">
    <source>
        <dbReference type="ARBA" id="ARBA00034000"/>
    </source>
</evidence>
<evidence type="ECO:0000313" key="11">
    <source>
        <dbReference type="EMBL" id="MFC5290781.1"/>
    </source>
</evidence>